<dbReference type="PANTHER" id="PTHR33495">
    <property type="entry name" value="ANTI-SIGMA FACTOR ANTAGONIST TM_1081-RELATED-RELATED"/>
    <property type="match status" value="1"/>
</dbReference>
<evidence type="ECO:0000256" key="2">
    <source>
        <dbReference type="RuleBase" id="RU003749"/>
    </source>
</evidence>
<reference evidence="4" key="1">
    <citation type="submission" date="2021-09" db="EMBL/GenBank/DDBJ databases">
        <title>Complete genome sequence and metabolic characterization of Streptomyces tanashiensis DSM 731 the producer of antibacterial Kalafungin and diverse secondary metabolites.</title>
        <authorList>
            <person name="Abbasi M.N."/>
            <person name="Anwar M.N."/>
            <person name="Alam K."/>
            <person name="Shoaib M."/>
            <person name="Lin Z."/>
            <person name="Hayat M."/>
            <person name="Ali M.I."/>
            <person name="Malik H.M.T."/>
            <person name="Ahmed I."/>
            <person name="Li A."/>
            <person name="Hailong Wang H."/>
            <person name="Zhang Y."/>
        </authorList>
    </citation>
    <scope>NUCLEOTIDE SEQUENCE</scope>
    <source>
        <strain evidence="4">Kala</strain>
    </source>
</reference>
<dbReference type="Pfam" id="PF13466">
    <property type="entry name" value="STAS_2"/>
    <property type="match status" value="1"/>
</dbReference>
<comment type="similarity">
    <text evidence="1 2">Belongs to the anti-sigma-factor antagonist family.</text>
</comment>
<dbReference type="SUPFAM" id="SSF52091">
    <property type="entry name" value="SpoIIaa-like"/>
    <property type="match status" value="1"/>
</dbReference>
<dbReference type="EMBL" id="CP084204">
    <property type="protein sequence ID" value="UZX25559.1"/>
    <property type="molecule type" value="Genomic_DNA"/>
</dbReference>
<organism evidence="4 5">
    <name type="scientific">Streptomyces tanashiensis</name>
    <dbReference type="NCBI Taxonomy" id="67367"/>
    <lineage>
        <taxon>Bacteria</taxon>
        <taxon>Bacillati</taxon>
        <taxon>Actinomycetota</taxon>
        <taxon>Actinomycetes</taxon>
        <taxon>Kitasatosporales</taxon>
        <taxon>Streptomycetaceae</taxon>
        <taxon>Streptomyces</taxon>
    </lineage>
</organism>
<name>A0ABY6RA18_9ACTN</name>
<evidence type="ECO:0000256" key="1">
    <source>
        <dbReference type="ARBA" id="ARBA00009013"/>
    </source>
</evidence>
<dbReference type="Proteomes" id="UP001164506">
    <property type="component" value="Chromosome"/>
</dbReference>
<evidence type="ECO:0000259" key="3">
    <source>
        <dbReference type="PROSITE" id="PS50801"/>
    </source>
</evidence>
<evidence type="ECO:0000313" key="4">
    <source>
        <dbReference type="EMBL" id="UZX25559.1"/>
    </source>
</evidence>
<accession>A0ABY6RA18</accession>
<dbReference type="InterPro" id="IPR002645">
    <property type="entry name" value="STAS_dom"/>
</dbReference>
<dbReference type="InterPro" id="IPR003658">
    <property type="entry name" value="Anti-sigma_ant"/>
</dbReference>
<proteinExistence type="inferred from homology"/>
<feature type="domain" description="STAS" evidence="3">
    <location>
        <begin position="23"/>
        <end position="122"/>
    </location>
</feature>
<sequence length="134" mass="13897">MSMDADSGAGKRFAVRAGPGTSDAVVVLGLVGELDHDSVGPLTRALDDCARARRVVVDCSGLTFCDSTGLNELLRARLRLRETGGRLDLAGLGPPVDRMFEITGARLVFRVYADTAEALADDRAGPGGGGEAHG</sequence>
<dbReference type="NCBIfam" id="TIGR00377">
    <property type="entry name" value="ant_ant_sig"/>
    <property type="match status" value="1"/>
</dbReference>
<keyword evidence="5" id="KW-1185">Reference proteome</keyword>
<gene>
    <name evidence="4" type="ORF">LDH80_34805</name>
</gene>
<dbReference type="CDD" id="cd07043">
    <property type="entry name" value="STAS_anti-anti-sigma_factors"/>
    <property type="match status" value="1"/>
</dbReference>
<dbReference type="Gene3D" id="3.30.750.24">
    <property type="entry name" value="STAS domain"/>
    <property type="match status" value="1"/>
</dbReference>
<protein>
    <recommendedName>
        <fullName evidence="2">Anti-sigma factor antagonist</fullName>
    </recommendedName>
</protein>
<dbReference type="InterPro" id="IPR036513">
    <property type="entry name" value="STAS_dom_sf"/>
</dbReference>
<dbReference type="PROSITE" id="PS50801">
    <property type="entry name" value="STAS"/>
    <property type="match status" value="1"/>
</dbReference>
<dbReference type="InterPro" id="IPR058548">
    <property type="entry name" value="MlaB-like_STAS"/>
</dbReference>
<evidence type="ECO:0000313" key="5">
    <source>
        <dbReference type="Proteomes" id="UP001164506"/>
    </source>
</evidence>
<dbReference type="PANTHER" id="PTHR33495:SF2">
    <property type="entry name" value="ANTI-SIGMA FACTOR ANTAGONIST TM_1081-RELATED"/>
    <property type="match status" value="1"/>
</dbReference>